<dbReference type="EMBL" id="JAKWBL010000001">
    <property type="protein sequence ID" value="MCH5598331.1"/>
    <property type="molecule type" value="Genomic_DNA"/>
</dbReference>
<name>A0ABS9SJ19_9BACT</name>
<organism evidence="2 3">
    <name type="scientific">Niabella ginsengisoli</name>
    <dbReference type="NCBI Taxonomy" id="522298"/>
    <lineage>
        <taxon>Bacteria</taxon>
        <taxon>Pseudomonadati</taxon>
        <taxon>Bacteroidota</taxon>
        <taxon>Chitinophagia</taxon>
        <taxon>Chitinophagales</taxon>
        <taxon>Chitinophagaceae</taxon>
        <taxon>Niabella</taxon>
    </lineage>
</organism>
<dbReference type="InterPro" id="IPR000253">
    <property type="entry name" value="FHA_dom"/>
</dbReference>
<evidence type="ECO:0000313" key="3">
    <source>
        <dbReference type="Proteomes" id="UP001202248"/>
    </source>
</evidence>
<dbReference type="Gene3D" id="2.60.200.20">
    <property type="match status" value="1"/>
</dbReference>
<dbReference type="Proteomes" id="UP001202248">
    <property type="component" value="Unassembled WGS sequence"/>
</dbReference>
<proteinExistence type="predicted"/>
<dbReference type="RefSeq" id="WP_240828437.1">
    <property type="nucleotide sequence ID" value="NZ_JAKWBL010000001.1"/>
</dbReference>
<keyword evidence="3" id="KW-1185">Reference proteome</keyword>
<protein>
    <submittedName>
        <fullName evidence="2">FHA domain-containing protein</fullName>
    </submittedName>
</protein>
<dbReference type="Pfam" id="PF00498">
    <property type="entry name" value="FHA"/>
    <property type="match status" value="1"/>
</dbReference>
<dbReference type="InterPro" id="IPR008984">
    <property type="entry name" value="SMAD_FHA_dom_sf"/>
</dbReference>
<dbReference type="CDD" id="cd00060">
    <property type="entry name" value="FHA"/>
    <property type="match status" value="1"/>
</dbReference>
<sequence length="155" mass="17395">MSQFYYDGVEGNIEIPDIKESEFQVIDIDPLAGANDVSFGAHLEVVPNFLTEAQQFAFEKDITVIGRQSEAGGLSVADFAIVTADKFISKNHCQITRKKLEDGRYLYQLGDAAPSKNGTFYNTDKNTQRLLPHVKVNLKDGDYFWIGNTKIVFHD</sequence>
<evidence type="ECO:0000313" key="2">
    <source>
        <dbReference type="EMBL" id="MCH5598331.1"/>
    </source>
</evidence>
<feature type="domain" description="FHA" evidence="1">
    <location>
        <begin position="63"/>
        <end position="126"/>
    </location>
</feature>
<reference evidence="2 3" key="1">
    <citation type="submission" date="2022-02" db="EMBL/GenBank/DDBJ databases">
        <authorList>
            <person name="Min J."/>
        </authorList>
    </citation>
    <scope>NUCLEOTIDE SEQUENCE [LARGE SCALE GENOMIC DNA]</scope>
    <source>
        <strain evidence="2 3">GR10-1</strain>
    </source>
</reference>
<comment type="caution">
    <text evidence="2">The sequence shown here is derived from an EMBL/GenBank/DDBJ whole genome shotgun (WGS) entry which is preliminary data.</text>
</comment>
<accession>A0ABS9SJ19</accession>
<evidence type="ECO:0000259" key="1">
    <source>
        <dbReference type="PROSITE" id="PS50006"/>
    </source>
</evidence>
<gene>
    <name evidence="2" type="ORF">MKP09_10615</name>
</gene>
<dbReference type="SUPFAM" id="SSF49879">
    <property type="entry name" value="SMAD/FHA domain"/>
    <property type="match status" value="1"/>
</dbReference>
<dbReference type="PROSITE" id="PS50006">
    <property type="entry name" value="FHA_DOMAIN"/>
    <property type="match status" value="1"/>
</dbReference>